<evidence type="ECO:0000313" key="2">
    <source>
        <dbReference type="EMBL" id="TCU89317.1"/>
    </source>
</evidence>
<dbReference type="EMBL" id="SMBT01000002">
    <property type="protein sequence ID" value="TCU89317.1"/>
    <property type="molecule type" value="Genomic_DNA"/>
</dbReference>
<dbReference type="AlphaFoldDB" id="A0A377Q780"/>
<keyword evidence="4" id="KW-1185">Reference proteome</keyword>
<reference evidence="1 3" key="1">
    <citation type="submission" date="2018-06" db="EMBL/GenBank/DDBJ databases">
        <authorList>
            <consortium name="Pathogen Informatics"/>
            <person name="Doyle S."/>
        </authorList>
    </citation>
    <scope>NUCLEOTIDE SEQUENCE [LARGE SCALE GENOMIC DNA]</scope>
    <source>
        <strain evidence="1 3">NCTC11159</strain>
    </source>
</reference>
<accession>A0A377Q780</accession>
<gene>
    <name evidence="2" type="ORF">EV682_102229</name>
    <name evidence="1" type="ORF">NCTC11159_01754</name>
</gene>
<dbReference type="Proteomes" id="UP000295794">
    <property type="component" value="Unassembled WGS sequence"/>
</dbReference>
<evidence type="ECO:0000313" key="1">
    <source>
        <dbReference type="EMBL" id="STQ90687.1"/>
    </source>
</evidence>
<dbReference type="RefSeq" id="WP_165928608.1">
    <property type="nucleotide sequence ID" value="NZ_CAWOLO010000002.1"/>
</dbReference>
<organism evidence="1 3">
    <name type="scientific">Iodobacter fluviatilis</name>
    <dbReference type="NCBI Taxonomy" id="537"/>
    <lineage>
        <taxon>Bacteria</taxon>
        <taxon>Pseudomonadati</taxon>
        <taxon>Pseudomonadota</taxon>
        <taxon>Betaproteobacteria</taxon>
        <taxon>Neisseriales</taxon>
        <taxon>Chitinibacteraceae</taxon>
        <taxon>Iodobacter</taxon>
    </lineage>
</organism>
<dbReference type="EMBL" id="UGHR01000001">
    <property type="protein sequence ID" value="STQ90687.1"/>
    <property type="molecule type" value="Genomic_DNA"/>
</dbReference>
<name>A0A377Q780_9NEIS</name>
<evidence type="ECO:0000313" key="4">
    <source>
        <dbReference type="Proteomes" id="UP000295794"/>
    </source>
</evidence>
<dbReference type="Proteomes" id="UP000255108">
    <property type="component" value="Unassembled WGS sequence"/>
</dbReference>
<proteinExistence type="predicted"/>
<evidence type="ECO:0000313" key="3">
    <source>
        <dbReference type="Proteomes" id="UP000255108"/>
    </source>
</evidence>
<sequence length="48" mass="5356">MNKAATWTYLNFNQCYDFDRLDGFVVSKDFTVGMLSTGAAKAGNFLII</sequence>
<reference evidence="2 4" key="2">
    <citation type="submission" date="2019-03" db="EMBL/GenBank/DDBJ databases">
        <title>Genomic Encyclopedia of Type Strains, Phase IV (KMG-IV): sequencing the most valuable type-strain genomes for metagenomic binning, comparative biology and taxonomic classification.</title>
        <authorList>
            <person name="Goeker M."/>
        </authorList>
    </citation>
    <scope>NUCLEOTIDE SEQUENCE [LARGE SCALE GENOMIC DNA]</scope>
    <source>
        <strain evidence="2 4">DSM 3764</strain>
    </source>
</reference>
<protein>
    <submittedName>
        <fullName evidence="1">Uncharacterized protein</fullName>
    </submittedName>
</protein>